<dbReference type="PANTHER" id="PTHR35807:SF1">
    <property type="entry name" value="TRANSCRIPTIONAL REGULATOR REDD"/>
    <property type="match status" value="1"/>
</dbReference>
<evidence type="ECO:0000256" key="3">
    <source>
        <dbReference type="ARBA" id="ARBA00023015"/>
    </source>
</evidence>
<dbReference type="SMART" id="SM01043">
    <property type="entry name" value="BTAD"/>
    <property type="match status" value="1"/>
</dbReference>
<dbReference type="Pfam" id="PF00486">
    <property type="entry name" value="Trans_reg_C"/>
    <property type="match status" value="1"/>
</dbReference>
<feature type="region of interest" description="Disordered" evidence="7">
    <location>
        <begin position="244"/>
        <end position="302"/>
    </location>
</feature>
<dbReference type="InterPro" id="IPR016032">
    <property type="entry name" value="Sig_transdc_resp-reg_C-effctor"/>
</dbReference>
<dbReference type="RefSeq" id="WP_402382450.1">
    <property type="nucleotide sequence ID" value="NZ_JBIUYY010000008.1"/>
</dbReference>
<dbReference type="Gene3D" id="3.40.50.300">
    <property type="entry name" value="P-loop containing nucleotide triphosphate hydrolases"/>
    <property type="match status" value="1"/>
</dbReference>
<dbReference type="PRINTS" id="PR00364">
    <property type="entry name" value="DISEASERSIST"/>
</dbReference>
<dbReference type="EMBL" id="JBIUYY010000008">
    <property type="protein sequence ID" value="MFJ2823208.1"/>
    <property type="molecule type" value="Genomic_DNA"/>
</dbReference>
<evidence type="ECO:0000259" key="8">
    <source>
        <dbReference type="PROSITE" id="PS51755"/>
    </source>
</evidence>
<sequence length="632" mass="64796">MTAHAPDGTALGLGPNQQRALLAVLLLRRGRPAPMADLLRALWGERPPPRAVGTLRTYVSRLRTLFEPERPSRAPARLLVSASDGYALRLHDPFLDIAEFERGIAEAARLRTAGATGDAYRTLGEALGLWAGTPLAGLPGPHAETQRDRLTEMWLTAREDHFHGALELGLDRDTAAVADLRAFAAEHPLRERAQALLMLALHRAGRSGEALAVYGATCDTLARELGTGPGPELTALHRRLTTRAGPAPAAPLPAPREAARPGSAGAGARGDAQACGCDPGRPAPDVPAAPYDTDRPSPGPGPADGCFAGRAAELALLDEVLAGTGSGVPVAVLTGMPGIGKTALADRAAVRSGPRFPDGVLRAGLGGGSSRALADLLGALGVPAEALPDGVEARAALYRSLLDGRRVLVLLDDAPDTAGLLPLLPAAPGCAALVTAPGRGLVVPGARLVDVPELDDEAALLLLGAAAGERRLREEPDAVRDLVRQCAGLPLALHLAGTRLRQEPDLTAAALASPDGGGLTARLRAGGRSVEDAFRRRCATLAPAALRMLCATVTAPDGFGPAAAAALLQGGGPHGAARAAADGAAVPEGAGAEAADLIETIVDAGLLRPAASGRYRYHPLVRAYARHRLTPA</sequence>
<dbReference type="Proteomes" id="UP001617351">
    <property type="component" value="Unassembled WGS sequence"/>
</dbReference>
<evidence type="ECO:0000256" key="2">
    <source>
        <dbReference type="ARBA" id="ARBA00023012"/>
    </source>
</evidence>
<dbReference type="Pfam" id="PF03704">
    <property type="entry name" value="BTAD"/>
    <property type="match status" value="1"/>
</dbReference>
<dbReference type="PROSITE" id="PS51755">
    <property type="entry name" value="OMPR_PHOB"/>
    <property type="match status" value="1"/>
</dbReference>
<feature type="DNA-binding region" description="OmpR/PhoB-type" evidence="6">
    <location>
        <begin position="1"/>
        <end position="90"/>
    </location>
</feature>
<keyword evidence="10" id="KW-1185">Reference proteome</keyword>
<evidence type="ECO:0000256" key="1">
    <source>
        <dbReference type="ARBA" id="ARBA00005820"/>
    </source>
</evidence>
<accession>A0ABW8EJ12</accession>
<comment type="caution">
    <text evidence="9">The sequence shown here is derived from an EMBL/GenBank/DDBJ whole genome shotgun (WGS) entry which is preliminary data.</text>
</comment>
<reference evidence="9 10" key="1">
    <citation type="submission" date="2024-10" db="EMBL/GenBank/DDBJ databases">
        <title>The Natural Products Discovery Center: Release of the First 8490 Sequenced Strains for Exploring Actinobacteria Biosynthetic Diversity.</title>
        <authorList>
            <person name="Kalkreuter E."/>
            <person name="Kautsar S.A."/>
            <person name="Yang D."/>
            <person name="Bader C.D."/>
            <person name="Teijaro C.N."/>
            <person name="Fluegel L."/>
            <person name="Davis C.M."/>
            <person name="Simpson J.R."/>
            <person name="Lauterbach L."/>
            <person name="Steele A.D."/>
            <person name="Gui C."/>
            <person name="Meng S."/>
            <person name="Li G."/>
            <person name="Viehrig K."/>
            <person name="Ye F."/>
            <person name="Su P."/>
            <person name="Kiefer A.F."/>
            <person name="Nichols A."/>
            <person name="Cepeda A.J."/>
            <person name="Yan W."/>
            <person name="Fan B."/>
            <person name="Jiang Y."/>
            <person name="Adhikari A."/>
            <person name="Zheng C.-J."/>
            <person name="Schuster L."/>
            <person name="Cowan T.M."/>
            <person name="Smanski M.J."/>
            <person name="Chevrette M.G."/>
            <person name="De Carvalho L.P.S."/>
            <person name="Shen B."/>
        </authorList>
    </citation>
    <scope>NUCLEOTIDE SEQUENCE [LARGE SCALE GENOMIC DNA]</scope>
    <source>
        <strain evidence="9 10">NPDC087220</strain>
    </source>
</reference>
<dbReference type="InterPro" id="IPR051677">
    <property type="entry name" value="AfsR-DnrI-RedD_regulator"/>
</dbReference>
<keyword evidence="3" id="KW-0805">Transcription regulation</keyword>
<evidence type="ECO:0000256" key="5">
    <source>
        <dbReference type="ARBA" id="ARBA00023163"/>
    </source>
</evidence>
<evidence type="ECO:0000313" key="10">
    <source>
        <dbReference type="Proteomes" id="UP001617351"/>
    </source>
</evidence>
<dbReference type="InterPro" id="IPR036388">
    <property type="entry name" value="WH-like_DNA-bd_sf"/>
</dbReference>
<dbReference type="Gene3D" id="1.10.10.10">
    <property type="entry name" value="Winged helix-like DNA-binding domain superfamily/Winged helix DNA-binding domain"/>
    <property type="match status" value="1"/>
</dbReference>
<dbReference type="InterPro" id="IPR011990">
    <property type="entry name" value="TPR-like_helical_dom_sf"/>
</dbReference>
<gene>
    <name evidence="9" type="ORF">ACIO7M_19140</name>
</gene>
<evidence type="ECO:0000256" key="6">
    <source>
        <dbReference type="PROSITE-ProRule" id="PRU01091"/>
    </source>
</evidence>
<keyword evidence="5" id="KW-0804">Transcription</keyword>
<evidence type="ECO:0000256" key="4">
    <source>
        <dbReference type="ARBA" id="ARBA00023125"/>
    </source>
</evidence>
<proteinExistence type="inferred from homology"/>
<protein>
    <submittedName>
        <fullName evidence="9">BTAD domain-containing putative transcriptional regulator</fullName>
    </submittedName>
</protein>
<dbReference type="InterPro" id="IPR027417">
    <property type="entry name" value="P-loop_NTPase"/>
</dbReference>
<name>A0ABW8EJ12_STRT5</name>
<dbReference type="InterPro" id="IPR005158">
    <property type="entry name" value="BTAD"/>
</dbReference>
<dbReference type="SMART" id="SM00862">
    <property type="entry name" value="Trans_reg_C"/>
    <property type="match status" value="1"/>
</dbReference>
<feature type="domain" description="OmpR/PhoB-type" evidence="8">
    <location>
        <begin position="1"/>
        <end position="90"/>
    </location>
</feature>
<dbReference type="Gene3D" id="1.25.40.10">
    <property type="entry name" value="Tetratricopeptide repeat domain"/>
    <property type="match status" value="1"/>
</dbReference>
<keyword evidence="4 6" id="KW-0238">DNA-binding</keyword>
<dbReference type="CDD" id="cd15831">
    <property type="entry name" value="BTAD"/>
    <property type="match status" value="1"/>
</dbReference>
<organism evidence="9 10">
    <name type="scientific">Streptomyces toxytricini</name>
    <name type="common">Actinomyces toxytricini</name>
    <dbReference type="NCBI Taxonomy" id="67369"/>
    <lineage>
        <taxon>Bacteria</taxon>
        <taxon>Bacillati</taxon>
        <taxon>Actinomycetota</taxon>
        <taxon>Actinomycetes</taxon>
        <taxon>Kitasatosporales</taxon>
        <taxon>Streptomycetaceae</taxon>
        <taxon>Streptomyces</taxon>
    </lineage>
</organism>
<evidence type="ECO:0000256" key="7">
    <source>
        <dbReference type="SAM" id="MobiDB-lite"/>
    </source>
</evidence>
<dbReference type="PANTHER" id="PTHR35807">
    <property type="entry name" value="TRANSCRIPTIONAL REGULATOR REDD-RELATED"/>
    <property type="match status" value="1"/>
</dbReference>
<dbReference type="SUPFAM" id="SSF52540">
    <property type="entry name" value="P-loop containing nucleoside triphosphate hydrolases"/>
    <property type="match status" value="1"/>
</dbReference>
<dbReference type="SUPFAM" id="SSF46894">
    <property type="entry name" value="C-terminal effector domain of the bipartite response regulators"/>
    <property type="match status" value="1"/>
</dbReference>
<comment type="similarity">
    <text evidence="1">Belongs to the AfsR/DnrI/RedD regulatory family.</text>
</comment>
<evidence type="ECO:0000313" key="9">
    <source>
        <dbReference type="EMBL" id="MFJ2823208.1"/>
    </source>
</evidence>
<dbReference type="SUPFAM" id="SSF48452">
    <property type="entry name" value="TPR-like"/>
    <property type="match status" value="1"/>
</dbReference>
<keyword evidence="2" id="KW-0902">Two-component regulatory system</keyword>
<dbReference type="InterPro" id="IPR001867">
    <property type="entry name" value="OmpR/PhoB-type_DNA-bd"/>
</dbReference>